<keyword evidence="1" id="KW-0732">Signal</keyword>
<gene>
    <name evidence="2" type="ORF">SAMN02745199_0699</name>
</gene>
<accession>A0A1M5RYJ7</accession>
<dbReference type="Proteomes" id="UP000242592">
    <property type="component" value="Unassembled WGS sequence"/>
</dbReference>
<dbReference type="EMBL" id="FQXN01000002">
    <property type="protein sequence ID" value="SHH31316.1"/>
    <property type="molecule type" value="Genomic_DNA"/>
</dbReference>
<dbReference type="AlphaFoldDB" id="A0A1M5RYJ7"/>
<dbReference type="OrthoDB" id="43997at2"/>
<sequence length="471" mass="49431">MKKLLVAVLALFVFSVIYAGSATPQVSWTGSAYFSLGIDEKGVDIDGGLSSFTLSVSPTGSTEAGVSFWFDFIAGTWGFNSLTFENDYFGLTYAEGAVGFNKFFGGLTDTNGDYVPDTPVLDGIAEDNIDVNVKVVDGLEIVFMDLVSGEVDYDTGDATGHVWFDDFLGVKYSIAGVNLAAAIYDTDTDPSTSTLEFGVTADKNLEFDFGSVALEAVVASAASPVYGLSEAFNGTFGIVSLTQNFKWFENVNLLTYKGDDAPTGKAFDVTAAVDYGVTDNVSVNGSLGFVIADLTTPSNFTVPVTLGADFASAFTAGVSLSWADVLGAATAITASVNAGYEADMFNLGLTAKWADLVGAPSAIELNLTAGVTVDMVTGSVGLYWADLSDATNVVADISVKVVPLDALTLTAAAKYAGGVFGYNAGLTCVIDDNTTFNAFYGTLYDKDGDGVIDINDTDAQWYLKLEWSTSF</sequence>
<evidence type="ECO:0000313" key="3">
    <source>
        <dbReference type="Proteomes" id="UP000242592"/>
    </source>
</evidence>
<reference evidence="3" key="1">
    <citation type="submission" date="2016-11" db="EMBL/GenBank/DDBJ databases">
        <authorList>
            <person name="Varghese N."/>
            <person name="Submissions S."/>
        </authorList>
    </citation>
    <scope>NUCLEOTIDE SEQUENCE [LARGE SCALE GENOMIC DNA]</scope>
    <source>
        <strain evidence="3">DSM 15807</strain>
    </source>
</reference>
<proteinExistence type="predicted"/>
<feature type="signal peptide" evidence="1">
    <location>
        <begin position="1"/>
        <end position="19"/>
    </location>
</feature>
<dbReference type="STRING" id="1123380.SAMN02745199_0699"/>
<dbReference type="RefSeq" id="WP_073072239.1">
    <property type="nucleotide sequence ID" value="NZ_FQXN01000002.1"/>
</dbReference>
<keyword evidence="3" id="KW-1185">Reference proteome</keyword>
<organism evidence="2 3">
    <name type="scientific">Thermosipho atlanticus DSM 15807</name>
    <dbReference type="NCBI Taxonomy" id="1123380"/>
    <lineage>
        <taxon>Bacteria</taxon>
        <taxon>Thermotogati</taxon>
        <taxon>Thermotogota</taxon>
        <taxon>Thermotogae</taxon>
        <taxon>Thermotogales</taxon>
        <taxon>Fervidobacteriaceae</taxon>
        <taxon>Thermosipho</taxon>
    </lineage>
</organism>
<protein>
    <recommendedName>
        <fullName evidence="4">EF-hand domain-containing protein</fullName>
    </recommendedName>
</protein>
<name>A0A1M5RYJ7_9BACT</name>
<evidence type="ECO:0000256" key="1">
    <source>
        <dbReference type="SAM" id="SignalP"/>
    </source>
</evidence>
<evidence type="ECO:0000313" key="2">
    <source>
        <dbReference type="EMBL" id="SHH31316.1"/>
    </source>
</evidence>
<feature type="chain" id="PRO_5009913603" description="EF-hand domain-containing protein" evidence="1">
    <location>
        <begin position="20"/>
        <end position="471"/>
    </location>
</feature>
<evidence type="ECO:0008006" key="4">
    <source>
        <dbReference type="Google" id="ProtNLM"/>
    </source>
</evidence>